<evidence type="ECO:0000313" key="5">
    <source>
        <dbReference type="Proteomes" id="UP000294927"/>
    </source>
</evidence>
<dbReference type="InterPro" id="IPR050268">
    <property type="entry name" value="NADH-dep_flavin_reductase"/>
</dbReference>
<gene>
    <name evidence="4" type="ORF">CLV71_101397</name>
</gene>
<evidence type="ECO:0000256" key="2">
    <source>
        <dbReference type="ARBA" id="ARBA00023002"/>
    </source>
</evidence>
<dbReference type="InterPro" id="IPR002563">
    <property type="entry name" value="Flavin_Rdtase-like_dom"/>
</dbReference>
<accession>A0A4R7W4A8</accession>
<dbReference type="Gene3D" id="2.30.110.10">
    <property type="entry name" value="Electron Transport, Fmn-binding Protein, Chain A"/>
    <property type="match status" value="1"/>
</dbReference>
<dbReference type="PANTHER" id="PTHR30466:SF11">
    <property type="entry name" value="FLAVIN-DEPENDENT MONOOXYGENASE, REDUCTASE SUBUNIT HSAB"/>
    <property type="match status" value="1"/>
</dbReference>
<proteinExistence type="inferred from homology"/>
<comment type="similarity">
    <text evidence="1">Belongs to the non-flavoprotein flavin reductase family.</text>
</comment>
<dbReference type="EMBL" id="SOCP01000001">
    <property type="protein sequence ID" value="TDV57526.1"/>
    <property type="molecule type" value="Genomic_DNA"/>
</dbReference>
<keyword evidence="5" id="KW-1185">Reference proteome</keyword>
<dbReference type="Proteomes" id="UP000294927">
    <property type="component" value="Unassembled WGS sequence"/>
</dbReference>
<protein>
    <submittedName>
        <fullName evidence="4">Flavin reductase (DIM6/NTAB) family NADH-FMN oxidoreductase RutF</fullName>
    </submittedName>
</protein>
<dbReference type="AlphaFoldDB" id="A0A4R7W4A8"/>
<dbReference type="SMART" id="SM00903">
    <property type="entry name" value="Flavin_Reduct"/>
    <property type="match status" value="1"/>
</dbReference>
<dbReference type="PANTHER" id="PTHR30466">
    <property type="entry name" value="FLAVIN REDUCTASE"/>
    <property type="match status" value="1"/>
</dbReference>
<dbReference type="InterPro" id="IPR012349">
    <property type="entry name" value="Split_barrel_FMN-bd"/>
</dbReference>
<dbReference type="SUPFAM" id="SSF50475">
    <property type="entry name" value="FMN-binding split barrel"/>
    <property type="match status" value="1"/>
</dbReference>
<sequence>MTAMAEDVTPDQFRSVMRHVPTGVVVVASTMPDGQPVGLAVGSFVSVSLNPPLVGFFVAHASTTWPLIEPLGRFTVNVLAEDDEATCRAFAMSGGDKFAGVTWHPSPTGSPVLDTALAWFDCTANTISDAGDHRFVLADVHDLSARSAGRPLVFCHGVYQRLGDWPQELRKG</sequence>
<evidence type="ECO:0000259" key="3">
    <source>
        <dbReference type="SMART" id="SM00903"/>
    </source>
</evidence>
<comment type="caution">
    <text evidence="4">The sequence shown here is derived from an EMBL/GenBank/DDBJ whole genome shotgun (WGS) entry which is preliminary data.</text>
</comment>
<evidence type="ECO:0000256" key="1">
    <source>
        <dbReference type="ARBA" id="ARBA00008898"/>
    </source>
</evidence>
<reference evidence="4 5" key="1">
    <citation type="submission" date="2019-03" db="EMBL/GenBank/DDBJ databases">
        <title>Genomic Encyclopedia of Archaeal and Bacterial Type Strains, Phase II (KMG-II): from individual species to whole genera.</title>
        <authorList>
            <person name="Goeker M."/>
        </authorList>
    </citation>
    <scope>NUCLEOTIDE SEQUENCE [LARGE SCALE GENOMIC DNA]</scope>
    <source>
        <strain evidence="4 5">DSM 45499</strain>
    </source>
</reference>
<keyword evidence="2" id="KW-0560">Oxidoreductase</keyword>
<dbReference type="GO" id="GO:0042602">
    <property type="term" value="F:riboflavin reductase (NADPH) activity"/>
    <property type="evidence" value="ECO:0007669"/>
    <property type="project" value="TreeGrafter"/>
</dbReference>
<dbReference type="GO" id="GO:0010181">
    <property type="term" value="F:FMN binding"/>
    <property type="evidence" value="ECO:0007669"/>
    <property type="project" value="InterPro"/>
</dbReference>
<dbReference type="Pfam" id="PF01613">
    <property type="entry name" value="Flavin_Reduct"/>
    <property type="match status" value="1"/>
</dbReference>
<name>A0A4R7W4A8_9PSEU</name>
<feature type="domain" description="Flavin reductase like" evidence="3">
    <location>
        <begin position="17"/>
        <end position="161"/>
    </location>
</feature>
<organism evidence="4 5">
    <name type="scientific">Actinophytocola oryzae</name>
    <dbReference type="NCBI Taxonomy" id="502181"/>
    <lineage>
        <taxon>Bacteria</taxon>
        <taxon>Bacillati</taxon>
        <taxon>Actinomycetota</taxon>
        <taxon>Actinomycetes</taxon>
        <taxon>Pseudonocardiales</taxon>
        <taxon>Pseudonocardiaceae</taxon>
    </lineage>
</organism>
<evidence type="ECO:0000313" key="4">
    <source>
        <dbReference type="EMBL" id="TDV57526.1"/>
    </source>
</evidence>